<name>A0A1B7NS65_9EURO</name>
<accession>A0A1B7NS65</accession>
<reference evidence="2 3" key="1">
    <citation type="submission" date="2015-07" db="EMBL/GenBank/DDBJ databases">
        <title>Emmonsia species relationships and genome sequence.</title>
        <authorList>
            <person name="Cuomo C.A."/>
            <person name="Schwartz I.S."/>
            <person name="Kenyon C."/>
            <person name="de Hoog G.S."/>
            <person name="Govender N.P."/>
            <person name="Botha A."/>
            <person name="Moreno L."/>
            <person name="de Vries M."/>
            <person name="Munoz J.F."/>
            <person name="Stielow J.B."/>
        </authorList>
    </citation>
    <scope>NUCLEOTIDE SEQUENCE [LARGE SCALE GENOMIC DNA]</scope>
    <source>
        <strain evidence="2 3">CBS 136260</strain>
    </source>
</reference>
<dbReference type="EMBL" id="LGUA01000952">
    <property type="protein sequence ID" value="OAX79634.1"/>
    <property type="molecule type" value="Genomic_DNA"/>
</dbReference>
<comment type="caution">
    <text evidence="2">The sequence shown here is derived from an EMBL/GenBank/DDBJ whole genome shotgun (WGS) entry which is preliminary data.</text>
</comment>
<dbReference type="AlphaFoldDB" id="A0A1B7NS65"/>
<feature type="region of interest" description="Disordered" evidence="1">
    <location>
        <begin position="298"/>
        <end position="324"/>
    </location>
</feature>
<evidence type="ECO:0000256" key="1">
    <source>
        <dbReference type="SAM" id="MobiDB-lite"/>
    </source>
</evidence>
<proteinExistence type="predicted"/>
<evidence type="ECO:0000313" key="2">
    <source>
        <dbReference type="EMBL" id="OAX79634.1"/>
    </source>
</evidence>
<dbReference type="OrthoDB" id="4201487at2759"/>
<evidence type="ECO:0000313" key="3">
    <source>
        <dbReference type="Proteomes" id="UP000091918"/>
    </source>
</evidence>
<dbReference type="Proteomes" id="UP000091918">
    <property type="component" value="Unassembled WGS sequence"/>
</dbReference>
<organism evidence="2 3">
    <name type="scientific">Emergomyces africanus</name>
    <dbReference type="NCBI Taxonomy" id="1955775"/>
    <lineage>
        <taxon>Eukaryota</taxon>
        <taxon>Fungi</taxon>
        <taxon>Dikarya</taxon>
        <taxon>Ascomycota</taxon>
        <taxon>Pezizomycotina</taxon>
        <taxon>Eurotiomycetes</taxon>
        <taxon>Eurotiomycetidae</taxon>
        <taxon>Onygenales</taxon>
        <taxon>Ajellomycetaceae</taxon>
        <taxon>Emergomyces</taxon>
    </lineage>
</organism>
<keyword evidence="3" id="KW-1185">Reference proteome</keyword>
<sequence>MTCKRFYNSFFETIPASYLDDPVRRGEFTTVGRDSLYLDEEEIYDVCRSRELCGFKSQRQLFCCDSCQTRHFRVYFHPDNLGKPVTERRCIKHTRGFWIEPGKCFSYADLIVPGRPARIDKMFTPRSIVVSEDNGCMRRYLLWTHYDILTLPLYKRASKEQLAKILNGFDLPTCPHIRLSDSVIMDHCDIPRHTIADPLDQRCSPFFDPADIRSKCTFPSCLTSFCWTEHASRENPGWKTIYLHVLRKLRLNTAVDRTWIVQLMSPSESSLLERHWNDCFRWKTEMLAIEKERYENEASDEMDCSGSTSGGGGKGHSKLPAREAQLRQREDTVNTLFHPRRLRNYPDIVRRLERMDNNISSTGNRNDPDTTSTALRRAWTPPKTAIVTTSERTREIDSSIESAPKQSDGVLLTPFFTKEAFDRHFMPREAGLGVTPVPVAQGHRRATSLVRRLLNTITL</sequence>
<protein>
    <submittedName>
        <fullName evidence="2">Uncharacterized protein</fullName>
    </submittedName>
</protein>
<gene>
    <name evidence="2" type="ORF">ACJ72_06046</name>
</gene>